<dbReference type="GO" id="GO:0006417">
    <property type="term" value="P:regulation of translation"/>
    <property type="evidence" value="ECO:0007669"/>
    <property type="project" value="TreeGrafter"/>
</dbReference>
<dbReference type="Proteomes" id="UP000054561">
    <property type="component" value="Unassembled WGS sequence"/>
</dbReference>
<feature type="region of interest" description="Disordered" evidence="3">
    <location>
        <begin position="2124"/>
        <end position="2310"/>
    </location>
</feature>
<evidence type="ECO:0000313" key="4">
    <source>
        <dbReference type="EMBL" id="KJP90100.1"/>
    </source>
</evidence>
<keyword evidence="1" id="KW-0677">Repeat</keyword>
<dbReference type="PANTHER" id="PTHR23346">
    <property type="entry name" value="TRANSLATIONAL ACTIVATOR GCN1-RELATED"/>
    <property type="match status" value="1"/>
</dbReference>
<feature type="compositionally biased region" description="Low complexity" evidence="3">
    <location>
        <begin position="1460"/>
        <end position="1469"/>
    </location>
</feature>
<dbReference type="InterPro" id="IPR011989">
    <property type="entry name" value="ARM-like"/>
</dbReference>
<feature type="compositionally biased region" description="Low complexity" evidence="3">
    <location>
        <begin position="1713"/>
        <end position="1723"/>
    </location>
</feature>
<dbReference type="OMA" id="EMWPILL"/>
<feature type="compositionally biased region" description="Acidic residues" evidence="3">
    <location>
        <begin position="2272"/>
        <end position="2305"/>
    </location>
</feature>
<dbReference type="PANTHER" id="PTHR23346:SF7">
    <property type="entry name" value="STALLED RIBOSOME SENSOR GCN1"/>
    <property type="match status" value="1"/>
</dbReference>
<dbReference type="GO" id="GO:0019887">
    <property type="term" value="F:protein kinase regulator activity"/>
    <property type="evidence" value="ECO:0007669"/>
    <property type="project" value="TreeGrafter"/>
</dbReference>
<evidence type="ECO:0000256" key="3">
    <source>
        <dbReference type="SAM" id="MobiDB-lite"/>
    </source>
</evidence>
<feature type="compositionally biased region" description="Basic and acidic residues" evidence="3">
    <location>
        <begin position="1038"/>
        <end position="1050"/>
    </location>
</feature>
<feature type="region of interest" description="Disordered" evidence="3">
    <location>
        <begin position="631"/>
        <end position="655"/>
    </location>
</feature>
<reference evidence="4 5" key="1">
    <citation type="submission" date="2014-03" db="EMBL/GenBank/DDBJ databases">
        <title>The Genome Sequence of Plasmodium fragile nilgiri.</title>
        <authorList>
            <consortium name="The Broad Institute Genomics Platform"/>
            <consortium name="The Broad Institute Genome Sequencing Center for Infectious Disease"/>
            <person name="Neafsey D."/>
            <person name="Duraisingh M."/>
            <person name="Young S.K."/>
            <person name="Zeng Q."/>
            <person name="Gargeya S."/>
            <person name="Abouelleil A."/>
            <person name="Alvarado L."/>
            <person name="Chapman S.B."/>
            <person name="Gainer-Dewar J."/>
            <person name="Goldberg J."/>
            <person name="Griggs A."/>
            <person name="Gujja S."/>
            <person name="Hansen M."/>
            <person name="Howarth C."/>
            <person name="Imamovic A."/>
            <person name="Larimer J."/>
            <person name="Pearson M."/>
            <person name="Poon T.W."/>
            <person name="Priest M."/>
            <person name="Roberts A."/>
            <person name="Saif S."/>
            <person name="Shea T."/>
            <person name="Sykes S."/>
            <person name="Wortman J."/>
            <person name="Nusbaum C."/>
            <person name="Birren B."/>
        </authorList>
    </citation>
    <scope>NUCLEOTIDE SEQUENCE [LARGE SCALE GENOMIC DNA]</scope>
    <source>
        <strain evidence="5">nilgiri</strain>
    </source>
</reference>
<evidence type="ECO:0000256" key="1">
    <source>
        <dbReference type="ARBA" id="ARBA00022737"/>
    </source>
</evidence>
<dbReference type="SUPFAM" id="SSF48371">
    <property type="entry name" value="ARM repeat"/>
    <property type="match status" value="2"/>
</dbReference>
<dbReference type="OrthoDB" id="5148094at2759"/>
<feature type="coiled-coil region" evidence="2">
    <location>
        <begin position="1517"/>
        <end position="1544"/>
    </location>
</feature>
<dbReference type="EMBL" id="KQ001646">
    <property type="protein sequence ID" value="KJP90100.1"/>
    <property type="molecule type" value="Genomic_DNA"/>
</dbReference>
<feature type="compositionally biased region" description="Acidic residues" evidence="3">
    <location>
        <begin position="2775"/>
        <end position="2805"/>
    </location>
</feature>
<dbReference type="GO" id="GO:0005829">
    <property type="term" value="C:cytosol"/>
    <property type="evidence" value="ECO:0007669"/>
    <property type="project" value="TreeGrafter"/>
</dbReference>
<feature type="region of interest" description="Disordered" evidence="3">
    <location>
        <begin position="1023"/>
        <end position="1050"/>
    </location>
</feature>
<dbReference type="GeneID" id="24265583"/>
<feature type="compositionally biased region" description="Acidic residues" evidence="3">
    <location>
        <begin position="2250"/>
        <end position="2261"/>
    </location>
</feature>
<dbReference type="GO" id="GO:0034198">
    <property type="term" value="P:cellular response to amino acid starvation"/>
    <property type="evidence" value="ECO:0007669"/>
    <property type="project" value="TreeGrafter"/>
</dbReference>
<feature type="compositionally biased region" description="Acidic residues" evidence="3">
    <location>
        <begin position="1487"/>
        <end position="1496"/>
    </location>
</feature>
<dbReference type="Gene3D" id="1.25.10.10">
    <property type="entry name" value="Leucine-rich Repeat Variant"/>
    <property type="match status" value="2"/>
</dbReference>
<dbReference type="VEuPathDB" id="PlasmoDB:AK88_00269"/>
<gene>
    <name evidence="4" type="ORF">AK88_00269</name>
</gene>
<evidence type="ECO:0000256" key="2">
    <source>
        <dbReference type="SAM" id="Coils"/>
    </source>
</evidence>
<dbReference type="RefSeq" id="XP_012333343.1">
    <property type="nucleotide sequence ID" value="XM_012477920.1"/>
</dbReference>
<feature type="region of interest" description="Disordered" evidence="3">
    <location>
        <begin position="2767"/>
        <end position="2807"/>
    </location>
</feature>
<feature type="compositionally biased region" description="Basic and acidic residues" evidence="3">
    <location>
        <begin position="642"/>
        <end position="654"/>
    </location>
</feature>
<name>A0A0D9QSR9_PLAFR</name>
<dbReference type="InterPro" id="IPR016024">
    <property type="entry name" value="ARM-type_fold"/>
</dbReference>
<evidence type="ECO:0008006" key="6">
    <source>
        <dbReference type="Google" id="ProtNLM"/>
    </source>
</evidence>
<feature type="compositionally biased region" description="Acidic residues" evidence="3">
    <location>
        <begin position="2194"/>
        <end position="2240"/>
    </location>
</feature>
<evidence type="ECO:0000313" key="5">
    <source>
        <dbReference type="Proteomes" id="UP000054561"/>
    </source>
</evidence>
<organism evidence="4 5">
    <name type="scientific">Plasmodium fragile</name>
    <dbReference type="NCBI Taxonomy" id="5857"/>
    <lineage>
        <taxon>Eukaryota</taxon>
        <taxon>Sar</taxon>
        <taxon>Alveolata</taxon>
        <taxon>Apicomplexa</taxon>
        <taxon>Aconoidasida</taxon>
        <taxon>Haemosporida</taxon>
        <taxon>Plasmodiidae</taxon>
        <taxon>Plasmodium</taxon>
        <taxon>Plasmodium (Plasmodium)</taxon>
    </lineage>
</organism>
<feature type="compositionally biased region" description="Acidic residues" evidence="3">
    <location>
        <begin position="2168"/>
        <end position="2187"/>
    </location>
</feature>
<feature type="compositionally biased region" description="Low complexity" evidence="3">
    <location>
        <begin position="2155"/>
        <end position="2165"/>
    </location>
</feature>
<sequence length="3453" mass="400302">MDSENDNEQGKERANVQVNNLGEVHEFVFFLKEEVKREHIELVKNNIEDILNGGNEEVFGLLNLLFFTKDVNYVRNNLCICLHQLSRTLNEINAEDMKKKVFKYILKKLEYVKCSYFDRALVCKKFLSFCSAYKDISSELRNVKCFHDLFVNCLSFLDSLFYSNDKLSETSHKFRMLKKGAIKKLMVIFSNICNINKNEKGGGKEARDANPMKAEEEIDYILNMYANEKYFFYLIVESFGLFLCKNSEKNILDRKKYVDRFSNKFINLLNSNKEILLKINRSFKYIFQNGKDDKIFQSILNHIHRYDEVALINASPFYYYCGIYTKDHFYTLLEIIINIKKNKNVKNCDILYFILFYKFHINNENDSVLKMLIERNQKLNIVKFDEKIIFLKTATYLLSTNRSKEIKDIILANKNMITNYLKKDLNEDVKLECLIFLRSFVSIIKNDKDVYKTFSPLVLEILEKYGKNNDKFLQYCLLFYIDLVDCVEVNEKLISTLKAHLNFCLTKQILKYIYGINLFLLLYIKNKHGSCGVTINNHINEILAKSLYNQNELFYLYDIIELKKIPPNKFFFYVYSLVMLLHFLLNEDKKTLSEYVHEMMKDFPTFIYFDQLAKSHVLPVLLGEKKTEDEKKKKVAANVPQESKKEGLKKDSPQNKRNNLHMLTLLTEMCILHYLEEKKFDKNEYRKKNEKKFHTYLLSLKKGGIINEQNCEYQNYVDDFDMLLDILLMQKEVFQILLHSFYVYLYIYWNSGPRFRYDNGYVLRRFLFVLLSYVAKIELDPTERKNCYFLLLLCLCHPCIFYKNLRSSVSRRRMKRYICGKILSCVNLDVVIAFIVKGSDYYNNELHKTVCLHLIEVFYIWEILPSWENKKIANGVQVGESNVSILTNRADSGMVGDTLDNEKKSKNKKVKFSFGYESNYEKNYSEEANEDNGRKIVSLHDPEVKRKLTAFTSKLIDMLDDVSVQNVKEDEIEICKCPFNSLYVDKNVYQPTIVVESKNVKRNKHLFSMYDEETAEMIMEEELNKSKKATASSTTSPVKDKKGNKSKGLTKEDLEMEEIKKQNEIRLRVHEIVERNKYILQCIKKMSYIDDIYDTKYINLFIKKIMAFLKNDLTSRYSQAYLNKIIQNMISTKLLTCKNKITRCLYKISKYNKADESALIIFSSFNMNEKISYVLTLLLFPIVLHSINIINDKDVTLNILKTLEVLMYSKTKINDEDALKCLQISFEKYPDLDVELESFLDNFNSYLLSEKNVKVLLQLCITENEKRRNVIIKSLYKFVKDEDAKGDKNSLDTIFNNEFIHLYMSIFQNDYNEETHRCCEEMIRMLGISPVSDQYKLIDLLQKECSDFQTMICKTIVGSTNRKQAKELLLQLTSKYITFKEYGKIGILKTMEELAKDNFVIVIDDVEFILNFLLGLCLEEKRDISKIKEFVLTCGSCVINSYNEYLIRSKRKATKKKGSQKGTKGATSKNAKGKKKSPNGKNHLSESEDENYAQDDDDDFKYYSSDDSALSTEFSMKDNSKNENKELEEAFQRIYKVLNKYRDNKKSNNKSVVDLVVVMLYGCLGANLKKESLELLNKLIGQILHNDTDNFTQIEISRIIPKFIENLKCDKEDFDEEYEDEELDDFDRMNPNMTRSVNGRMNNANKKKTVTFYIDGKVHSSTKGAKGGAAAVAADGDKKGANITTSCEGKESESETQPGGGKKGKKKTKGDNKNSSSNNSLSSSAHTGGLIYVENYDVGMLVEKIFTIIQTHKDLKVRKGCCLLLGSVIKAHGMHILKRFNILGKINCNIYSEDVIKRQSFYLTYGYLFKVLKIKFEPYILKNFKLLLECYKDSVNNIKVLGISVIEEILNDLGQYGLKKILPFIIFSLKNSSIRNKDIVSYLDTLHLIISKFDIICYVDNPTLANLVNLLCDLVSETNSKVREICIRIFNKLEKMIQNVEMKNISRQLLLCIYSPNDNHLCDFLDIFSAISFQYKIDNISLCLLFPVIKKGINNIRLDLKKKALQILYFLIYLVNDQSVFIIYYDSIFKNLIVLLNDAIPEIRFLTAKSVGNICYFLDVNKKLYYIQYIFNILINTESSVEKSGVSLCLSSILAKCSETIAENFISTVVRLIDVKKYTELKNRHGKKGKQTEGKMIKSGKTAGKKGGKRGSGKGSKSVAKGKVALEFSDEEDDEDGVQFVDSDMEEGSYSTGEGEDDLDDDYDEEEDDVDDDEEGEYDDEEEENDDDEEEGDGDDDSSGDEIYTRSDESKDDDFEADEEGSPLKGRRYYDGEDEEDDDEDQEEEDENDDGDDSLTEEESDSDDDILSKNAEKKSTYLNGLYLIEKNEENEYRIQIDDDLANWNLVYDKKIIKNDNSKEGLIGFFIYIPECAPRYTENFLKKILQKLLLCLNDTSEKIRDIALRACKVLISIFSRNNTSLILKFIENKIYNSYWRIRKDTVLLLNVLIEKNIEINKEEKDIETLNLLHERFYFMLSLICVMRNDKNVNVRQTAYSIYKNYVNKRILQEMWPILLKKITQNLSSKSTSKQVISASALSDLVFKTDSNNLENILENMVNEFKTTKCTSIRKGISLGFSEIFSKNKYHNLVVTHVHNIIYMIKELANHKNTGDIIKLLSMLLKNIDQEVLKGIINDFVNDVMDSSENKDSVKRFTSKQYISFKSIKIFLNVHTELVIDLIVDKALVPPYTAAKMKLLSYVSYAKLSSYTLLFRKLVHIFINLILRGLREFRSHGFDMKNYAAVASYNMDEDNQGEGKKKVVASAEELKVGKSDGAQVEVDETEDEVGEDDDDEEEEEDFDEAETEEDNGAFQTDMNIQDIIISLKSFLKNISDRNVDTLTEILFAELRKHNSSVDLSYACLEKWEDGEKHTDRNNVQGDSADLDCTHNYAKICSGGKLAELKKFETTKRSGKVREIILSIFKYMLDIINEKDIAALNNDTPAVHNLNVAEPSSSRNKGKLRGHKRVHILQSYRVITYISMMSKYALIDINKKVLEIASIIYVYLIEVIKMLDNSCAYVENFQDIINKYSSDSNLVPVPDGKYEIVGLNMSKKLFASLVGMCTHVILLTTNPNVKIKAIDIIRMIFLYTTREVSCPQILKVSGILIRVLTNKYIEQAKIYIFSTFEVLIRKGSNFIRPLIPQLQTCIIKSLNNEKLKNQIIHILNMISEKKLSRVDLLINDLLNNINIQTNPQQSITIFMILSNILSSPDVNIKNILNKIINSVKSNFVHSNWNISYYACKIYVLLIFYHLPNKKQYLESILVAEKAKIDCSTYYFVLHISEINNFYEILKRENMTECFKEVYEHILKDEINSLQNISYQIFYNMTKQDEECISFVYGLVPYLKLPPMTVISVEIHRYYFKGLRNIFKSCPDIYKENKPNFLLVLDNLHLALSNTIQVFKSLGESCAKYVLEINDEDQHKAKMDFLKRNPEATKYNVLLEQVNRLVAKKHSIKSDSE</sequence>
<feature type="compositionally biased region" description="Basic residues" evidence="3">
    <location>
        <begin position="2143"/>
        <end position="2152"/>
    </location>
</feature>
<proteinExistence type="predicted"/>
<accession>A0A0D9QSR9</accession>
<feature type="region of interest" description="Disordered" evidence="3">
    <location>
        <begin position="1453"/>
        <end position="1496"/>
    </location>
</feature>
<keyword evidence="5" id="KW-1185">Reference proteome</keyword>
<keyword evidence="2" id="KW-0175">Coiled coil</keyword>
<feature type="region of interest" description="Disordered" evidence="3">
    <location>
        <begin position="1683"/>
        <end position="1723"/>
    </location>
</feature>
<protein>
    <recommendedName>
        <fullName evidence="6">Translational activator GCN1</fullName>
    </recommendedName>
</protein>